<evidence type="ECO:0000256" key="1">
    <source>
        <dbReference type="SAM" id="MobiDB-lite"/>
    </source>
</evidence>
<proteinExistence type="predicted"/>
<feature type="compositionally biased region" description="Polar residues" evidence="1">
    <location>
        <begin position="240"/>
        <end position="256"/>
    </location>
</feature>
<evidence type="ECO:0000313" key="2">
    <source>
        <dbReference type="EMBL" id="KAK7205614.1"/>
    </source>
</evidence>
<dbReference type="EMBL" id="JBBJBU010000005">
    <property type="protein sequence ID" value="KAK7205614.1"/>
    <property type="molecule type" value="Genomic_DNA"/>
</dbReference>
<keyword evidence="3" id="KW-1185">Reference proteome</keyword>
<gene>
    <name evidence="2" type="ORF">BZA70DRAFT_165477</name>
</gene>
<feature type="compositionally biased region" description="Acidic residues" evidence="1">
    <location>
        <begin position="219"/>
        <end position="233"/>
    </location>
</feature>
<dbReference type="RefSeq" id="XP_064768647.1">
    <property type="nucleotide sequence ID" value="XM_064909820.1"/>
</dbReference>
<dbReference type="Proteomes" id="UP001498771">
    <property type="component" value="Unassembled WGS sequence"/>
</dbReference>
<sequence>MSFWGIWKRSSAKESVDKGPLALIEKAWIELIRDERLLQDFEGSKAPSKIARDILNISDIISTEERSGNRRVCLQFALDHGLFTKIAEITHLCGLSIIQESVAAFSVLIKSGEEDLMSNDQVIQSINVFLCELYKAKGDRILEDEFSEMLFSVASRLRAEPQSIIKWIRMPENSGENTPIDSHGVGSRHSTYLAPVNERGNNADDEDLPELIYELPNDSSDEISVQDEGSNTEEADHGGQTDTQTTPKASRINNQDAYFAPIDENGSDDLPSTPKAPNGDTVNDETGNNGQAPVKSTEVSSRSSVQQEQYATPEGSPQTNNTPDTPHDANNNDSNESSQNQEDDVEHNINEASLAIDSLLTDLQIDQRRNDFPLFHFLLDFIYHDGKSGEFSRTGIIFIVESAHPGSSLERWILDSDFGTLMASGLGALYSQLSRRLFRAFQSAQEPKIVAVAKESERKYIGSSNDDTAIGPETAEELERNKINLEIFLSYLEFWQDTLSHCKSALIRANLLEKFDTLFLRQLLLPSLVETMDVNNSDLSVAVMTYLRAIFDTLQQKDIVEIILSCLITSDRSETTNGDKEDKSTSQFNMVRMIIDGLDTRSQQTVGSSLRLISSLVRRHYPYVLNTIFSVKSLSESFQPTVTPFNVYAKELEFLLDLLPEGEETSEIESQAYDNYLKESRRIIESHAYLPKSLLSAEMSLSREASDQSRLFKHSMNTDDQTWTRLLRLLSQFFANSVELNLILTRVFIDLASCGWMSLRGWMLVDLENVKSSCERPRRRRGPETRSFGETLNETTAASSELEDDVEKDIDLKLLAEYASDMSYSSSDDDYDEYWGMNSNDRFETTSFTEISPMMEVLSALSKKIESFETKIPNFYDRLAEHRELIRDAEDVIPDVDVSAYSSPVVRQKDIVQRVETRTFSLSPVDTQRRAEELWYSSSSLPSSPAPMRFSSVPSPLTGELRTGVLSRSNTVQRQQRIPSLPPHFSSSPLTLPKRGHVNAIYVQSHWPETFSAGRSRLCHMPLPECKLIAECKAVRCRSEPLLETVRAIRRLSVRVTIPTAMNLTILQPDFQSCGRLDRKGLWKRLSRSCRLLQNVLIQARELILQLRRRAAHCRYLLARSRRLLRLAFYR</sequence>
<evidence type="ECO:0000313" key="3">
    <source>
        <dbReference type="Proteomes" id="UP001498771"/>
    </source>
</evidence>
<dbReference type="GeneID" id="90035332"/>
<feature type="compositionally biased region" description="Polar residues" evidence="1">
    <location>
        <begin position="788"/>
        <end position="799"/>
    </location>
</feature>
<accession>A0ABR1F6Z4</accession>
<dbReference type="Pfam" id="PF10257">
    <property type="entry name" value="RAI16-like"/>
    <property type="match status" value="1"/>
</dbReference>
<feature type="compositionally biased region" description="Polar residues" evidence="1">
    <location>
        <begin position="280"/>
        <end position="291"/>
    </location>
</feature>
<name>A0ABR1F6Z4_9ASCO</name>
<reference evidence="2 3" key="1">
    <citation type="submission" date="2024-03" db="EMBL/GenBank/DDBJ databases">
        <title>Genome-scale model development and genomic sequencing of the oleaginous clade Lipomyces.</title>
        <authorList>
            <consortium name="Lawrence Berkeley National Laboratory"/>
            <person name="Czajka J.J."/>
            <person name="Han Y."/>
            <person name="Kim J."/>
            <person name="Mondo S.J."/>
            <person name="Hofstad B.A."/>
            <person name="Robles A."/>
            <person name="Haridas S."/>
            <person name="Riley R."/>
            <person name="LaButti K."/>
            <person name="Pangilinan J."/>
            <person name="Andreopoulos W."/>
            <person name="Lipzen A."/>
            <person name="Yan J."/>
            <person name="Wang M."/>
            <person name="Ng V."/>
            <person name="Grigoriev I.V."/>
            <person name="Spatafora J.W."/>
            <person name="Magnuson J.K."/>
            <person name="Baker S.E."/>
            <person name="Pomraning K.R."/>
        </authorList>
    </citation>
    <scope>NUCLEOTIDE SEQUENCE [LARGE SCALE GENOMIC DNA]</scope>
    <source>
        <strain evidence="2 3">Phaff 52-87</strain>
    </source>
</reference>
<comment type="caution">
    <text evidence="2">The sequence shown here is derived from an EMBL/GenBank/DDBJ whole genome shotgun (WGS) entry which is preliminary data.</text>
</comment>
<feature type="compositionally biased region" description="Low complexity" evidence="1">
    <location>
        <begin position="294"/>
        <end position="309"/>
    </location>
</feature>
<organism evidence="2 3">
    <name type="scientific">Myxozyma melibiosi</name>
    <dbReference type="NCBI Taxonomy" id="54550"/>
    <lineage>
        <taxon>Eukaryota</taxon>
        <taxon>Fungi</taxon>
        <taxon>Dikarya</taxon>
        <taxon>Ascomycota</taxon>
        <taxon>Saccharomycotina</taxon>
        <taxon>Lipomycetes</taxon>
        <taxon>Lipomycetales</taxon>
        <taxon>Lipomycetaceae</taxon>
        <taxon>Myxozyma</taxon>
    </lineage>
</organism>
<dbReference type="PANTHER" id="PTHR21705">
    <property type="entry name" value="RAI16 PROTEIN-RELATED"/>
    <property type="match status" value="1"/>
</dbReference>
<dbReference type="InterPro" id="IPR019384">
    <property type="entry name" value="FHIP"/>
</dbReference>
<feature type="region of interest" description="Disordered" evidence="1">
    <location>
        <begin position="774"/>
        <end position="801"/>
    </location>
</feature>
<protein>
    <submittedName>
        <fullName evidence="2">Retinoic acid induced 16-like protein-domain-containing protein</fullName>
    </submittedName>
</protein>
<feature type="region of interest" description="Disordered" evidence="1">
    <location>
        <begin position="217"/>
        <end position="345"/>
    </location>
</feature>
<feature type="compositionally biased region" description="Polar residues" evidence="1">
    <location>
        <begin position="315"/>
        <end position="324"/>
    </location>
</feature>
<feature type="compositionally biased region" description="Low complexity" evidence="1">
    <location>
        <begin position="331"/>
        <end position="340"/>
    </location>
</feature>
<dbReference type="PANTHER" id="PTHR21705:SF11">
    <property type="entry name" value="FHIP FAMILY PROTEIN CG3558"/>
    <property type="match status" value="1"/>
</dbReference>